<keyword evidence="1 2" id="KW-0732">Signal</keyword>
<dbReference type="RefSeq" id="WP_185661095.1">
    <property type="nucleotide sequence ID" value="NZ_CAWPOO010000012.1"/>
</dbReference>
<dbReference type="GO" id="GO:0055085">
    <property type="term" value="P:transmembrane transport"/>
    <property type="evidence" value="ECO:0007669"/>
    <property type="project" value="InterPro"/>
</dbReference>
<organism evidence="3 4">
    <name type="scientific">Pelagicoccus albus</name>
    <dbReference type="NCBI Taxonomy" id="415222"/>
    <lineage>
        <taxon>Bacteria</taxon>
        <taxon>Pseudomonadati</taxon>
        <taxon>Verrucomicrobiota</taxon>
        <taxon>Opitutia</taxon>
        <taxon>Puniceicoccales</taxon>
        <taxon>Pelagicoccaceae</taxon>
        <taxon>Pelagicoccus</taxon>
    </lineage>
</organism>
<dbReference type="Gene3D" id="3.40.190.170">
    <property type="entry name" value="Bacterial extracellular solute-binding protein, family 7"/>
    <property type="match status" value="1"/>
</dbReference>
<evidence type="ECO:0000313" key="4">
    <source>
        <dbReference type="Proteomes" id="UP000526501"/>
    </source>
</evidence>
<dbReference type="InterPro" id="IPR018389">
    <property type="entry name" value="DctP_fam"/>
</dbReference>
<dbReference type="EMBL" id="JACHVC010000012">
    <property type="protein sequence ID" value="MBC2607242.1"/>
    <property type="molecule type" value="Genomic_DNA"/>
</dbReference>
<evidence type="ECO:0000256" key="1">
    <source>
        <dbReference type="ARBA" id="ARBA00022729"/>
    </source>
</evidence>
<dbReference type="CDD" id="cd13670">
    <property type="entry name" value="PBP2_TRAP_Tp0957_like"/>
    <property type="match status" value="1"/>
</dbReference>
<dbReference type="PANTHER" id="PTHR33376">
    <property type="match status" value="1"/>
</dbReference>
<keyword evidence="4" id="KW-1185">Reference proteome</keyword>
<dbReference type="NCBIfam" id="NF037995">
    <property type="entry name" value="TRAP_S1"/>
    <property type="match status" value="1"/>
</dbReference>
<evidence type="ECO:0000256" key="2">
    <source>
        <dbReference type="SAM" id="SignalP"/>
    </source>
</evidence>
<sequence>MTVFSKISRILALGAVAMAAFSIAPDVDARRQNLRLSTLVPKDSSFDKSLRKMGQEWKQETGGDVNLILFAGGVQGGETAMIDRMRVNQLQAALISGVGLSDIDPGVAGLQQIPMMFHTYEELEYVMEHLGPKLEERIRAKGFVVLSWVDSGWVKIFSKNELATPEDMKNGKLYTWAGDNRQTDLLKNMGFRPVPIDATEVTSSLQTGLVDIVPLPPFFALATQSYRPAPYMLDIRYTPIVGAIVVSEKAWDRIDEEDQESMMEIARRYGREMTLAGRAENEEAITVMKEKWGLQIRESDQEVTDAWEAASEEAYSLIRDNTVPADIFDEVVRLLEEYRAQQGSE</sequence>
<dbReference type="Proteomes" id="UP000526501">
    <property type="component" value="Unassembled WGS sequence"/>
</dbReference>
<dbReference type="PANTHER" id="PTHR33376:SF5">
    <property type="entry name" value="EXTRACYTOPLASMIC SOLUTE RECEPTOR PROTEIN"/>
    <property type="match status" value="1"/>
</dbReference>
<dbReference type="Pfam" id="PF03480">
    <property type="entry name" value="DctP"/>
    <property type="match status" value="1"/>
</dbReference>
<feature type="signal peptide" evidence="2">
    <location>
        <begin position="1"/>
        <end position="19"/>
    </location>
</feature>
<gene>
    <name evidence="3" type="primary">dctP</name>
    <name evidence="3" type="ORF">H5P27_14405</name>
</gene>
<reference evidence="3 4" key="1">
    <citation type="submission" date="2020-07" db="EMBL/GenBank/DDBJ databases">
        <authorList>
            <person name="Feng X."/>
        </authorList>
    </citation>
    <scope>NUCLEOTIDE SEQUENCE [LARGE SCALE GENOMIC DNA]</scope>
    <source>
        <strain evidence="3 4">JCM23202</strain>
    </source>
</reference>
<accession>A0A7X1B7U0</accession>
<evidence type="ECO:0000313" key="3">
    <source>
        <dbReference type="EMBL" id="MBC2607242.1"/>
    </source>
</evidence>
<proteinExistence type="predicted"/>
<dbReference type="AlphaFoldDB" id="A0A7X1B7U0"/>
<dbReference type="InterPro" id="IPR038404">
    <property type="entry name" value="TRAP_DctP_sf"/>
</dbReference>
<feature type="chain" id="PRO_5031452123" evidence="2">
    <location>
        <begin position="20"/>
        <end position="345"/>
    </location>
</feature>
<name>A0A7X1B7U0_9BACT</name>
<protein>
    <submittedName>
        <fullName evidence="3">TRAP transporter substrate-binding protein DctP</fullName>
    </submittedName>
</protein>
<comment type="caution">
    <text evidence="3">The sequence shown here is derived from an EMBL/GenBank/DDBJ whole genome shotgun (WGS) entry which is preliminary data.</text>
</comment>